<keyword evidence="2" id="KW-1185">Reference proteome</keyword>
<gene>
    <name evidence="1" type="ORF">ACH50_01855</name>
</gene>
<dbReference type="Proteomes" id="UP000037315">
    <property type="component" value="Unassembled WGS sequence"/>
</dbReference>
<sequence length="120" mass="13812">MELSKEAIRRLLAADIEVSIMGGCYQRATVRAVFYHHTIELTVEVTHPLLVWQCGNRDSVHLVKHEKNGRSVTMTLVKTLQDKVTQMRLAATMSDEIARDLSERNRQQIDALERQLNVKR</sequence>
<accession>A0A0J8VUP7</accession>
<protein>
    <submittedName>
        <fullName evidence="1">Uncharacterized protein</fullName>
    </submittedName>
</protein>
<dbReference type="AlphaFoldDB" id="A0A0J8VUP7"/>
<organism evidence="1 2">
    <name type="scientific">Franconibacter pulveris</name>
    <dbReference type="NCBI Taxonomy" id="435910"/>
    <lineage>
        <taxon>Bacteria</taxon>
        <taxon>Pseudomonadati</taxon>
        <taxon>Pseudomonadota</taxon>
        <taxon>Gammaproteobacteria</taxon>
        <taxon>Enterobacterales</taxon>
        <taxon>Enterobacteriaceae</taxon>
        <taxon>Franconibacter</taxon>
    </lineage>
</organism>
<proteinExistence type="predicted"/>
<evidence type="ECO:0000313" key="1">
    <source>
        <dbReference type="EMBL" id="KMV36180.1"/>
    </source>
</evidence>
<reference evidence="1 2" key="1">
    <citation type="submission" date="2015-06" db="EMBL/GenBank/DDBJ databases">
        <title>Genome sequencing of Cronobacter sp. strain DJ34 isolated from petroleum contaminated sludge of Duliajan Oil Fields, Assam, India.</title>
        <authorList>
            <person name="Pal S."/>
            <person name="Banerjee T.D."/>
            <person name="Roy A."/>
            <person name="Sar P."/>
            <person name="Kazy S.K."/>
        </authorList>
    </citation>
    <scope>NUCLEOTIDE SEQUENCE [LARGE SCALE GENOMIC DNA]</scope>
    <source>
        <strain evidence="1 2">DJ34</strain>
    </source>
</reference>
<dbReference type="OrthoDB" id="9889140at2"/>
<dbReference type="PATRIC" id="fig|1656095.3.peg.142"/>
<name>A0A0J8VUP7_9ENTR</name>
<dbReference type="RefSeq" id="WP_048887214.1">
    <property type="nucleotide sequence ID" value="NZ_LFEJ01000003.1"/>
</dbReference>
<comment type="caution">
    <text evidence="1">The sequence shown here is derived from an EMBL/GenBank/DDBJ whole genome shotgun (WGS) entry which is preliminary data.</text>
</comment>
<evidence type="ECO:0000313" key="2">
    <source>
        <dbReference type="Proteomes" id="UP000037315"/>
    </source>
</evidence>
<dbReference type="EMBL" id="LFEJ01000003">
    <property type="protein sequence ID" value="KMV36180.1"/>
    <property type="molecule type" value="Genomic_DNA"/>
</dbReference>